<evidence type="ECO:0000259" key="6">
    <source>
        <dbReference type="Pfam" id="PF05175"/>
    </source>
</evidence>
<name>A0A8I0G8P7_9ACTO</name>
<feature type="domain" description="Methyltransferase small" evidence="6">
    <location>
        <begin position="115"/>
        <end position="200"/>
    </location>
</feature>
<dbReference type="PROSITE" id="PS00092">
    <property type="entry name" value="N6_MTASE"/>
    <property type="match status" value="1"/>
</dbReference>
<dbReference type="Pfam" id="PF05175">
    <property type="entry name" value="MTS"/>
    <property type="match status" value="1"/>
</dbReference>
<evidence type="ECO:0000256" key="3">
    <source>
        <dbReference type="ARBA" id="ARBA00022679"/>
    </source>
</evidence>
<dbReference type="Proteomes" id="UP000627538">
    <property type="component" value="Unassembled WGS sequence"/>
</dbReference>
<dbReference type="NCBIfam" id="TIGR00536">
    <property type="entry name" value="hemK_fam"/>
    <property type="match status" value="1"/>
</dbReference>
<dbReference type="SUPFAM" id="SSF53335">
    <property type="entry name" value="S-adenosyl-L-methionine-dependent methyltransferases"/>
    <property type="match status" value="1"/>
</dbReference>
<organism evidence="8 9">
    <name type="scientific">Nanchangia anserum</name>
    <dbReference type="NCBI Taxonomy" id="2692125"/>
    <lineage>
        <taxon>Bacteria</taxon>
        <taxon>Bacillati</taxon>
        <taxon>Actinomycetota</taxon>
        <taxon>Actinomycetes</taxon>
        <taxon>Actinomycetales</taxon>
        <taxon>Actinomycetaceae</taxon>
        <taxon>Nanchangia</taxon>
    </lineage>
</organism>
<gene>
    <name evidence="8" type="ORF">H8R10_06860</name>
</gene>
<reference evidence="8 9" key="1">
    <citation type="submission" date="2020-08" db="EMBL/GenBank/DDBJ databases">
        <title>Winkia gen. nov., sp. nov., isolated from faeces of the Anser albifrons in China.</title>
        <authorList>
            <person name="Liu Q."/>
        </authorList>
    </citation>
    <scope>NUCLEOTIDE SEQUENCE [LARGE SCALE GENOMIC DNA]</scope>
    <source>
        <strain evidence="8 9">C62</strain>
    </source>
</reference>
<dbReference type="GO" id="GO:0032259">
    <property type="term" value="P:methylation"/>
    <property type="evidence" value="ECO:0007669"/>
    <property type="project" value="UniProtKB-KW"/>
</dbReference>
<dbReference type="InterPro" id="IPR007848">
    <property type="entry name" value="Small_mtfrase_dom"/>
</dbReference>
<keyword evidence="3 8" id="KW-0808">Transferase</keyword>
<evidence type="ECO:0000256" key="2">
    <source>
        <dbReference type="ARBA" id="ARBA00022603"/>
    </source>
</evidence>
<proteinExistence type="predicted"/>
<evidence type="ECO:0000313" key="9">
    <source>
        <dbReference type="Proteomes" id="UP000627538"/>
    </source>
</evidence>
<keyword evidence="9" id="KW-1185">Reference proteome</keyword>
<dbReference type="GO" id="GO:0003676">
    <property type="term" value="F:nucleic acid binding"/>
    <property type="evidence" value="ECO:0007669"/>
    <property type="project" value="InterPro"/>
</dbReference>
<feature type="domain" description="Release factor glutamine methyltransferase N-terminal" evidence="7">
    <location>
        <begin position="6"/>
        <end position="70"/>
    </location>
</feature>
<dbReference type="Gene3D" id="1.10.8.10">
    <property type="entry name" value="DNA helicase RuvA subunit, C-terminal domain"/>
    <property type="match status" value="1"/>
</dbReference>
<comment type="caution">
    <text evidence="8">The sequence shown here is derived from an EMBL/GenBank/DDBJ whole genome shotgun (WGS) entry which is preliminary data.</text>
</comment>
<keyword evidence="4" id="KW-0949">S-adenosyl-L-methionine</keyword>
<dbReference type="PANTHER" id="PTHR18895:SF74">
    <property type="entry name" value="MTRF1L RELEASE FACTOR GLUTAMINE METHYLTRANSFERASE"/>
    <property type="match status" value="1"/>
</dbReference>
<dbReference type="CDD" id="cd02440">
    <property type="entry name" value="AdoMet_MTases"/>
    <property type="match status" value="1"/>
</dbReference>
<comment type="catalytic activity">
    <reaction evidence="5">
        <text>L-glutaminyl-[peptide chain release factor] + S-adenosyl-L-methionine = N(5)-methyl-L-glutaminyl-[peptide chain release factor] + S-adenosyl-L-homocysteine + H(+)</text>
        <dbReference type="Rhea" id="RHEA:42896"/>
        <dbReference type="Rhea" id="RHEA-COMP:10271"/>
        <dbReference type="Rhea" id="RHEA-COMP:10272"/>
        <dbReference type="ChEBI" id="CHEBI:15378"/>
        <dbReference type="ChEBI" id="CHEBI:30011"/>
        <dbReference type="ChEBI" id="CHEBI:57856"/>
        <dbReference type="ChEBI" id="CHEBI:59789"/>
        <dbReference type="ChEBI" id="CHEBI:61891"/>
        <dbReference type="EC" id="2.1.1.297"/>
    </reaction>
</comment>
<evidence type="ECO:0000313" key="8">
    <source>
        <dbReference type="EMBL" id="MBD3689942.1"/>
    </source>
</evidence>
<dbReference type="InterPro" id="IPR050320">
    <property type="entry name" value="N5-glutamine_MTase"/>
</dbReference>
<dbReference type="Gene3D" id="3.40.50.150">
    <property type="entry name" value="Vaccinia Virus protein VP39"/>
    <property type="match status" value="1"/>
</dbReference>
<keyword evidence="2 8" id="KW-0489">Methyltransferase</keyword>
<dbReference type="Pfam" id="PF17827">
    <property type="entry name" value="PrmC_N"/>
    <property type="match status" value="1"/>
</dbReference>
<evidence type="ECO:0000256" key="1">
    <source>
        <dbReference type="ARBA" id="ARBA00012771"/>
    </source>
</evidence>
<dbReference type="EC" id="2.1.1.297" evidence="1"/>
<dbReference type="PANTHER" id="PTHR18895">
    <property type="entry name" value="HEMK METHYLTRANSFERASE"/>
    <property type="match status" value="1"/>
</dbReference>
<dbReference type="InterPro" id="IPR004556">
    <property type="entry name" value="HemK-like"/>
</dbReference>
<dbReference type="InterPro" id="IPR040758">
    <property type="entry name" value="PrmC_N"/>
</dbReference>
<sequence length="289" mass="30987">MRLAHALHEGAYVLAEAGVDAPMADARVLAEHVIGAPLYAAAGDLDDAAWSRYMALIGRRAAREPLQHITQRMAFRFLDLHARDGVFVVRPETEWVVDSAIERSRHLVDAGRRPLVLDWCAGSGAIGIALATEVAGIDVIAVEIDAAACDLARLNAREHVPAPGSTWNLVHADACDEQVLAEYDGDVDIIVTNPPYVVADTISQPEALRDPARALYGGGPDGLDVPRALVRRAQRALAADGLLVMEHGEEQGPALVEAARACGFEARACRDATGRVRWLEAYSPGAQRS</sequence>
<accession>A0A8I0G8P7</accession>
<evidence type="ECO:0000256" key="4">
    <source>
        <dbReference type="ARBA" id="ARBA00022691"/>
    </source>
</evidence>
<dbReference type="GO" id="GO:0102559">
    <property type="term" value="F:peptide chain release factor N(5)-glutamine methyltransferase activity"/>
    <property type="evidence" value="ECO:0007669"/>
    <property type="project" value="UniProtKB-EC"/>
</dbReference>
<dbReference type="InterPro" id="IPR002052">
    <property type="entry name" value="DNA_methylase_N6_adenine_CS"/>
</dbReference>
<dbReference type="InterPro" id="IPR029063">
    <property type="entry name" value="SAM-dependent_MTases_sf"/>
</dbReference>
<evidence type="ECO:0000259" key="7">
    <source>
        <dbReference type="Pfam" id="PF17827"/>
    </source>
</evidence>
<evidence type="ECO:0000256" key="5">
    <source>
        <dbReference type="ARBA" id="ARBA00048391"/>
    </source>
</evidence>
<dbReference type="AlphaFoldDB" id="A0A8I0G8P7"/>
<dbReference type="RefSeq" id="WP_191072054.1">
    <property type="nucleotide sequence ID" value="NZ_CP060506.1"/>
</dbReference>
<protein>
    <recommendedName>
        <fullName evidence="1">peptide chain release factor N(5)-glutamine methyltransferase</fullName>
        <ecNumber evidence="1">2.1.1.297</ecNumber>
    </recommendedName>
</protein>
<dbReference type="EMBL" id="JACRUO010000002">
    <property type="protein sequence ID" value="MBD3689942.1"/>
    <property type="molecule type" value="Genomic_DNA"/>
</dbReference>